<dbReference type="EMBL" id="GL876968">
    <property type="protein sequence ID" value="KLU85041.1"/>
    <property type="molecule type" value="Genomic_DNA"/>
</dbReference>
<keyword evidence="3" id="KW-1185">Reference proteome</keyword>
<accession>A0A0C4DVR2</accession>
<proteinExistence type="predicted"/>
<dbReference type="EMBL" id="ADBL01000962">
    <property type="status" value="NOT_ANNOTATED_CDS"/>
    <property type="molecule type" value="Genomic_DNA"/>
</dbReference>
<reference evidence="3" key="1">
    <citation type="submission" date="2010-05" db="EMBL/GenBank/DDBJ databases">
        <title>The genome sequence of Magnaporthe poae strain ATCC 64411.</title>
        <authorList>
            <person name="Ma L.-J."/>
            <person name="Dead R."/>
            <person name="Young S."/>
            <person name="Zeng Q."/>
            <person name="Koehrsen M."/>
            <person name="Alvarado L."/>
            <person name="Berlin A."/>
            <person name="Chapman S.B."/>
            <person name="Chen Z."/>
            <person name="Freedman E."/>
            <person name="Gellesch M."/>
            <person name="Goldberg J."/>
            <person name="Griggs A."/>
            <person name="Gujja S."/>
            <person name="Heilman E.R."/>
            <person name="Heiman D."/>
            <person name="Hepburn T."/>
            <person name="Howarth C."/>
            <person name="Jen D."/>
            <person name="Larson L."/>
            <person name="Mehta T."/>
            <person name="Neiman D."/>
            <person name="Pearson M."/>
            <person name="Roberts A."/>
            <person name="Saif S."/>
            <person name="Shea T."/>
            <person name="Shenoy N."/>
            <person name="Sisk P."/>
            <person name="Stolte C."/>
            <person name="Sykes S."/>
            <person name="Walk T."/>
            <person name="White J."/>
            <person name="Yandava C."/>
            <person name="Haas B."/>
            <person name="Nusbaum C."/>
            <person name="Birren B."/>
        </authorList>
    </citation>
    <scope>NUCLEOTIDE SEQUENCE [LARGE SCALE GENOMIC DNA]</scope>
    <source>
        <strain evidence="3">ATCC 64411 / 73-15</strain>
    </source>
</reference>
<gene>
    <name evidence="1" type="ORF">MAPG_04073</name>
</gene>
<reference evidence="2" key="5">
    <citation type="submission" date="2015-06" db="UniProtKB">
        <authorList>
            <consortium name="EnsemblFungi"/>
        </authorList>
    </citation>
    <scope>IDENTIFICATION</scope>
    <source>
        <strain evidence="2">ATCC 64411</strain>
    </source>
</reference>
<reference evidence="1" key="3">
    <citation type="submission" date="2011-03" db="EMBL/GenBank/DDBJ databases">
        <title>Annotation of Magnaporthe poae ATCC 64411.</title>
        <authorList>
            <person name="Ma L.-J."/>
            <person name="Dead R."/>
            <person name="Young S.K."/>
            <person name="Zeng Q."/>
            <person name="Gargeya S."/>
            <person name="Fitzgerald M."/>
            <person name="Haas B."/>
            <person name="Abouelleil A."/>
            <person name="Alvarado L."/>
            <person name="Arachchi H.M."/>
            <person name="Berlin A."/>
            <person name="Brown A."/>
            <person name="Chapman S.B."/>
            <person name="Chen Z."/>
            <person name="Dunbar C."/>
            <person name="Freedman E."/>
            <person name="Gearin G."/>
            <person name="Gellesch M."/>
            <person name="Goldberg J."/>
            <person name="Griggs A."/>
            <person name="Gujja S."/>
            <person name="Heiman D."/>
            <person name="Howarth C."/>
            <person name="Larson L."/>
            <person name="Lui A."/>
            <person name="MacDonald P.J.P."/>
            <person name="Mehta T."/>
            <person name="Montmayeur A."/>
            <person name="Murphy C."/>
            <person name="Neiman D."/>
            <person name="Pearson M."/>
            <person name="Priest M."/>
            <person name="Roberts A."/>
            <person name="Saif S."/>
            <person name="Shea T."/>
            <person name="Shenoy N."/>
            <person name="Sisk P."/>
            <person name="Stolte C."/>
            <person name="Sykes S."/>
            <person name="Yandava C."/>
            <person name="Wortman J."/>
            <person name="Nusbaum C."/>
            <person name="Birren B."/>
        </authorList>
    </citation>
    <scope>NUCLEOTIDE SEQUENCE</scope>
    <source>
        <strain evidence="1">ATCC 64411</strain>
    </source>
</reference>
<name>A0A0C4DVR2_MAGP6</name>
<reference evidence="2" key="4">
    <citation type="journal article" date="2015" name="G3 (Bethesda)">
        <title>Genome sequences of three phytopathogenic species of the Magnaporthaceae family of fungi.</title>
        <authorList>
            <person name="Okagaki L.H."/>
            <person name="Nunes C.C."/>
            <person name="Sailsbery J."/>
            <person name="Clay B."/>
            <person name="Brown D."/>
            <person name="John T."/>
            <person name="Oh Y."/>
            <person name="Young N."/>
            <person name="Fitzgerald M."/>
            <person name="Haas B.J."/>
            <person name="Zeng Q."/>
            <person name="Young S."/>
            <person name="Adiconis X."/>
            <person name="Fan L."/>
            <person name="Levin J.Z."/>
            <person name="Mitchell T.K."/>
            <person name="Okubara P.A."/>
            <person name="Farman M.L."/>
            <person name="Kohn L.M."/>
            <person name="Birren B."/>
            <person name="Ma L.-J."/>
            <person name="Dean R.A."/>
        </authorList>
    </citation>
    <scope>NUCLEOTIDE SEQUENCE</scope>
    <source>
        <strain evidence="2">ATCC 64411 / 73-15</strain>
    </source>
</reference>
<dbReference type="OrthoDB" id="2687058at2759"/>
<evidence type="ECO:0000313" key="3">
    <source>
        <dbReference type="Proteomes" id="UP000011715"/>
    </source>
</evidence>
<evidence type="ECO:0000313" key="1">
    <source>
        <dbReference type="EMBL" id="KLU85041.1"/>
    </source>
</evidence>
<dbReference type="AlphaFoldDB" id="A0A0C4DVR2"/>
<reference evidence="1" key="2">
    <citation type="submission" date="2010-05" db="EMBL/GenBank/DDBJ databases">
        <title>The Genome Sequence of Magnaporthe poae strain ATCC 64411.</title>
        <authorList>
            <consortium name="The Broad Institute Genome Sequencing Platform"/>
            <consortium name="Broad Institute Genome Sequencing Center for Infectious Disease"/>
            <person name="Ma L.-J."/>
            <person name="Dead R."/>
            <person name="Young S."/>
            <person name="Zeng Q."/>
            <person name="Koehrsen M."/>
            <person name="Alvarado L."/>
            <person name="Berlin A."/>
            <person name="Chapman S.B."/>
            <person name="Chen Z."/>
            <person name="Freedman E."/>
            <person name="Gellesch M."/>
            <person name="Goldberg J."/>
            <person name="Griggs A."/>
            <person name="Gujja S."/>
            <person name="Heilman E.R."/>
            <person name="Heiman D."/>
            <person name="Hepburn T."/>
            <person name="Howarth C."/>
            <person name="Jen D."/>
            <person name="Larson L."/>
            <person name="Mehta T."/>
            <person name="Neiman D."/>
            <person name="Pearson M."/>
            <person name="Roberts A."/>
            <person name="Saif S."/>
            <person name="Shea T."/>
            <person name="Shenoy N."/>
            <person name="Sisk P."/>
            <person name="Stolte C."/>
            <person name="Sykes S."/>
            <person name="Walk T."/>
            <person name="White J."/>
            <person name="Yandava C."/>
            <person name="Haas B."/>
            <person name="Nusbaum C."/>
            <person name="Birren B."/>
        </authorList>
    </citation>
    <scope>NUCLEOTIDE SEQUENCE</scope>
    <source>
        <strain evidence="1">ATCC 64411</strain>
    </source>
</reference>
<sequence length="95" mass="10345">MTVSEIEERAGHDPIIKAFGVSTNNTARDVLISGKIVLASGKITLVPEGSFEAIPAIEAAWSRQQSFSPTYFQVLRQPVCRHLRCCCQANSVLPS</sequence>
<dbReference type="Proteomes" id="UP000011715">
    <property type="component" value="Unassembled WGS sequence"/>
</dbReference>
<organism evidence="2 3">
    <name type="scientific">Magnaporthiopsis poae (strain ATCC 64411 / 73-15)</name>
    <name type="common">Kentucky bluegrass fungus</name>
    <name type="synonym">Magnaporthe poae</name>
    <dbReference type="NCBI Taxonomy" id="644358"/>
    <lineage>
        <taxon>Eukaryota</taxon>
        <taxon>Fungi</taxon>
        <taxon>Dikarya</taxon>
        <taxon>Ascomycota</taxon>
        <taxon>Pezizomycotina</taxon>
        <taxon>Sordariomycetes</taxon>
        <taxon>Sordariomycetidae</taxon>
        <taxon>Magnaporthales</taxon>
        <taxon>Magnaporthaceae</taxon>
        <taxon>Magnaporthiopsis</taxon>
    </lineage>
</organism>
<evidence type="ECO:0000313" key="2">
    <source>
        <dbReference type="EnsemblFungi" id="MAPG_04073T0"/>
    </source>
</evidence>
<dbReference type="VEuPathDB" id="FungiDB:MAPG_04073"/>
<protein>
    <submittedName>
        <fullName evidence="1 2">Uncharacterized protein</fullName>
    </submittedName>
</protein>
<dbReference type="EnsemblFungi" id="MAPG_04073T0">
    <property type="protein sequence ID" value="MAPG_04073T0"/>
    <property type="gene ID" value="MAPG_04073"/>
</dbReference>